<dbReference type="RefSeq" id="WP_155621307.1">
    <property type="nucleotide sequence ID" value="NZ_WNZZ01000034.1"/>
</dbReference>
<organism evidence="1 2">
    <name type="scientific">Paenibacillus macerans</name>
    <name type="common">Bacillus macerans</name>
    <dbReference type="NCBI Taxonomy" id="44252"/>
    <lineage>
        <taxon>Bacteria</taxon>
        <taxon>Bacillati</taxon>
        <taxon>Bacillota</taxon>
        <taxon>Bacilli</taxon>
        <taxon>Bacillales</taxon>
        <taxon>Paenibacillaceae</taxon>
        <taxon>Paenibacillus</taxon>
    </lineage>
</organism>
<evidence type="ECO:0000313" key="2">
    <source>
        <dbReference type="Proteomes" id="UP000442469"/>
    </source>
</evidence>
<dbReference type="EMBL" id="WNZZ01000034">
    <property type="protein sequence ID" value="MUG26068.1"/>
    <property type="molecule type" value="Genomic_DNA"/>
</dbReference>
<accession>A0A6N8F5J4</accession>
<protein>
    <submittedName>
        <fullName evidence="1">Uncharacterized protein</fullName>
    </submittedName>
</protein>
<comment type="caution">
    <text evidence="1">The sequence shown here is derived from an EMBL/GenBank/DDBJ whole genome shotgun (WGS) entry which is preliminary data.</text>
</comment>
<evidence type="ECO:0000313" key="1">
    <source>
        <dbReference type="EMBL" id="MUG26068.1"/>
    </source>
</evidence>
<gene>
    <name evidence="1" type="ORF">GNQ08_27275</name>
</gene>
<proteinExistence type="predicted"/>
<reference evidence="1 2" key="1">
    <citation type="submission" date="2019-11" db="EMBL/GenBank/DDBJ databases">
        <title>Draft genome sequences of five Paenibacillus species of dairy origin.</title>
        <authorList>
            <person name="Olajide A.M."/>
            <person name="Chen S."/>
            <person name="Lapointe G."/>
        </authorList>
    </citation>
    <scope>NUCLEOTIDE SEQUENCE [LARGE SCALE GENOMIC DNA]</scope>
    <source>
        <strain evidence="1 2">3CT49</strain>
    </source>
</reference>
<dbReference type="Pfam" id="PF23140">
    <property type="entry name" value="Gp80"/>
    <property type="match status" value="1"/>
</dbReference>
<dbReference type="Proteomes" id="UP000442469">
    <property type="component" value="Unassembled WGS sequence"/>
</dbReference>
<sequence length="137" mass="14771">MADEILLSKSNYWKMACLNAALRGVTFTAPSAVYIALYVSNPTDVDTGQEVTGGGYARRQVKFSAPTVVDRRAVVQNIEDVSMPESASDWGLITHIGIRDAATGGNLLYHGAVKRPRTVLEGDQIRFSAGKLVIDEG</sequence>
<name>A0A6N8F5J4_PAEMA</name>
<dbReference type="AlphaFoldDB" id="A0A6N8F5J4"/>
<dbReference type="InterPro" id="IPR056908">
    <property type="entry name" value="Gp80-like"/>
</dbReference>